<dbReference type="EMBL" id="CP049871">
    <property type="protein sequence ID" value="QIL02831.1"/>
    <property type="molecule type" value="Genomic_DNA"/>
</dbReference>
<name>A0A6G7ZPD7_9SPHN</name>
<dbReference type="AlphaFoldDB" id="A0A6G7ZPD7"/>
<dbReference type="RefSeq" id="WP_166095062.1">
    <property type="nucleotide sequence ID" value="NZ_CP049871.1"/>
</dbReference>
<evidence type="ECO:0000256" key="1">
    <source>
        <dbReference type="SAM" id="Phobius"/>
    </source>
</evidence>
<gene>
    <name evidence="2" type="ORF">G7078_08575</name>
</gene>
<proteinExistence type="predicted"/>
<dbReference type="KEGG" id="ssin:G7078_08575"/>
<accession>A0A6G7ZPD7</accession>
<feature type="transmembrane region" description="Helical" evidence="1">
    <location>
        <begin position="20"/>
        <end position="37"/>
    </location>
</feature>
<feature type="transmembrane region" description="Helical" evidence="1">
    <location>
        <begin position="49"/>
        <end position="67"/>
    </location>
</feature>
<dbReference type="Proteomes" id="UP000502502">
    <property type="component" value="Chromosome"/>
</dbReference>
<organism evidence="2 3">
    <name type="scientific">Sphingomonas sinipercae</name>
    <dbReference type="NCBI Taxonomy" id="2714944"/>
    <lineage>
        <taxon>Bacteria</taxon>
        <taxon>Pseudomonadati</taxon>
        <taxon>Pseudomonadota</taxon>
        <taxon>Alphaproteobacteria</taxon>
        <taxon>Sphingomonadales</taxon>
        <taxon>Sphingomonadaceae</taxon>
        <taxon>Sphingomonas</taxon>
    </lineage>
</organism>
<keyword evidence="1" id="KW-0472">Membrane</keyword>
<keyword evidence="1" id="KW-0812">Transmembrane</keyword>
<reference evidence="2 3" key="1">
    <citation type="submission" date="2020-03" db="EMBL/GenBank/DDBJ databases">
        <title>Sphingomonas sp. nov., isolated from fish.</title>
        <authorList>
            <person name="Hyun D.-W."/>
            <person name="Bae J.-W."/>
        </authorList>
    </citation>
    <scope>NUCLEOTIDE SEQUENCE [LARGE SCALE GENOMIC DNA]</scope>
    <source>
        <strain evidence="2 3">HDW15C</strain>
    </source>
</reference>
<sequence>MAARLEWTPMPPRRWKHLEGAIIGFLVGLFSYVAVALSDPVNHEPLSRLKWLAAYCLGGAVVGYIAVRVRNRLVWRNFMGEEQRRGIMLDQKGRPRK</sequence>
<keyword evidence="3" id="KW-1185">Reference proteome</keyword>
<keyword evidence="1" id="KW-1133">Transmembrane helix</keyword>
<evidence type="ECO:0000313" key="2">
    <source>
        <dbReference type="EMBL" id="QIL02831.1"/>
    </source>
</evidence>
<protein>
    <submittedName>
        <fullName evidence="2">Uncharacterized protein</fullName>
    </submittedName>
</protein>
<evidence type="ECO:0000313" key="3">
    <source>
        <dbReference type="Proteomes" id="UP000502502"/>
    </source>
</evidence>